<keyword evidence="6" id="KW-0966">Cell projection</keyword>
<dbReference type="KEGG" id="hbh:E4T21_21170"/>
<evidence type="ECO:0000313" key="7">
    <source>
        <dbReference type="Proteomes" id="UP000324285"/>
    </source>
</evidence>
<sequence length="118" mass="13656">MPLVNRYETLLEMTCRMLELSRNASWEELIALETDYMEKTASLPTVTPDQLDQASQKRLRELIEAILANDQALRQQLIEHRDALGHLIQVSRCKQDLNRTYVGGRIINAGNRFRQKTS</sequence>
<evidence type="ECO:0000256" key="5">
    <source>
        <dbReference type="ARBA" id="ARBA00093797"/>
    </source>
</evidence>
<dbReference type="Pfam" id="PF05400">
    <property type="entry name" value="FliT"/>
    <property type="match status" value="1"/>
</dbReference>
<dbReference type="InterPro" id="IPR008622">
    <property type="entry name" value="FliT"/>
</dbReference>
<comment type="subcellular location">
    <subcellularLocation>
        <location evidence="1">Cytoplasm</location>
        <location evidence="1">Cytosol</location>
    </subcellularLocation>
</comment>
<proteinExistence type="predicted"/>
<evidence type="ECO:0000313" key="6">
    <source>
        <dbReference type="EMBL" id="QEM83800.2"/>
    </source>
</evidence>
<dbReference type="AlphaFoldDB" id="A0A856QUW2"/>
<reference evidence="6" key="1">
    <citation type="submission" date="2021-02" db="EMBL/GenBank/DDBJ databases">
        <title>Strain Y2R2, a novel species of the genus Halomonas.</title>
        <authorList>
            <person name="Huang H."/>
        </authorList>
    </citation>
    <scope>NUCLEOTIDE SEQUENCE</scope>
    <source>
        <strain evidence="6">Y2R2</strain>
    </source>
</reference>
<protein>
    <recommendedName>
        <fullName evidence="5">Flagellar protein FliT</fullName>
    </recommendedName>
</protein>
<keyword evidence="3" id="KW-1005">Bacterial flagellum biogenesis</keyword>
<evidence type="ECO:0000256" key="2">
    <source>
        <dbReference type="ARBA" id="ARBA00022490"/>
    </source>
</evidence>
<dbReference type="RefSeq" id="WP_187775057.1">
    <property type="nucleotide sequence ID" value="NZ_CP038437.2"/>
</dbReference>
<dbReference type="Gene3D" id="1.20.58.380">
    <property type="entry name" value="Flagellar protein flit"/>
    <property type="match status" value="1"/>
</dbReference>
<evidence type="ECO:0000256" key="4">
    <source>
        <dbReference type="ARBA" id="ARBA00023186"/>
    </source>
</evidence>
<dbReference type="GO" id="GO:0044781">
    <property type="term" value="P:bacterial-type flagellum organization"/>
    <property type="evidence" value="ECO:0007669"/>
    <property type="project" value="UniProtKB-KW"/>
</dbReference>
<keyword evidence="6" id="KW-0969">Cilium</keyword>
<evidence type="ECO:0000256" key="1">
    <source>
        <dbReference type="ARBA" id="ARBA00004514"/>
    </source>
</evidence>
<name>A0A856QUW2_9GAMM</name>
<keyword evidence="7" id="KW-1185">Reference proteome</keyword>
<keyword evidence="2" id="KW-0963">Cytoplasm</keyword>
<keyword evidence="4" id="KW-0143">Chaperone</keyword>
<dbReference type="Proteomes" id="UP000324285">
    <property type="component" value="Chromosome"/>
</dbReference>
<evidence type="ECO:0000256" key="3">
    <source>
        <dbReference type="ARBA" id="ARBA00022795"/>
    </source>
</evidence>
<keyword evidence="6" id="KW-0282">Flagellum</keyword>
<accession>A0A856QUW2</accession>
<organism evidence="6 7">
    <name type="scientific">Halomonas binhaiensis</name>
    <dbReference type="NCBI Taxonomy" id="2562282"/>
    <lineage>
        <taxon>Bacteria</taxon>
        <taxon>Pseudomonadati</taxon>
        <taxon>Pseudomonadota</taxon>
        <taxon>Gammaproteobacteria</taxon>
        <taxon>Oceanospirillales</taxon>
        <taxon>Halomonadaceae</taxon>
        <taxon>Halomonas</taxon>
    </lineage>
</organism>
<gene>
    <name evidence="6" type="primary">fliT</name>
    <name evidence="6" type="ORF">E4T21_21170</name>
</gene>
<dbReference type="EMBL" id="CP038437">
    <property type="protein sequence ID" value="QEM83800.2"/>
    <property type="molecule type" value="Genomic_DNA"/>
</dbReference>